<keyword evidence="1" id="KW-0812">Transmembrane</keyword>
<gene>
    <name evidence="2" type="ORF">GGQ74_001084</name>
</gene>
<keyword evidence="1" id="KW-1133">Transmembrane helix</keyword>
<comment type="caution">
    <text evidence="2">The sequence shown here is derived from an EMBL/GenBank/DDBJ whole genome shotgun (WGS) entry which is preliminary data.</text>
</comment>
<dbReference type="EMBL" id="JAATJA010000001">
    <property type="protein sequence ID" value="NJB67444.1"/>
    <property type="molecule type" value="Genomic_DNA"/>
</dbReference>
<keyword evidence="3" id="KW-1185">Reference proteome</keyword>
<proteinExistence type="predicted"/>
<dbReference type="RefSeq" id="WP_167940500.1">
    <property type="nucleotide sequence ID" value="NZ_JAATJA010000001.1"/>
</dbReference>
<organism evidence="2 3">
    <name type="scientific">Desulfobaculum xiamenense</name>
    <dbReference type="NCBI Taxonomy" id="995050"/>
    <lineage>
        <taxon>Bacteria</taxon>
        <taxon>Pseudomonadati</taxon>
        <taxon>Thermodesulfobacteriota</taxon>
        <taxon>Desulfovibrionia</taxon>
        <taxon>Desulfovibrionales</taxon>
        <taxon>Desulfovibrionaceae</taxon>
        <taxon>Desulfobaculum</taxon>
    </lineage>
</organism>
<name>A0A846QQF7_9BACT</name>
<evidence type="ECO:0000313" key="2">
    <source>
        <dbReference type="EMBL" id="NJB67444.1"/>
    </source>
</evidence>
<evidence type="ECO:0000256" key="1">
    <source>
        <dbReference type="SAM" id="Phobius"/>
    </source>
</evidence>
<keyword evidence="1" id="KW-0472">Membrane</keyword>
<accession>A0A846QQF7</accession>
<dbReference type="Proteomes" id="UP000580856">
    <property type="component" value="Unassembled WGS sequence"/>
</dbReference>
<dbReference type="AlphaFoldDB" id="A0A846QQF7"/>
<feature type="transmembrane region" description="Helical" evidence="1">
    <location>
        <begin position="40"/>
        <end position="60"/>
    </location>
</feature>
<reference evidence="2 3" key="1">
    <citation type="submission" date="2020-03" db="EMBL/GenBank/DDBJ databases">
        <title>Genomic Encyclopedia of Type Strains, Phase IV (KMG-IV): sequencing the most valuable type-strain genomes for metagenomic binning, comparative biology and taxonomic classification.</title>
        <authorList>
            <person name="Goeker M."/>
        </authorList>
    </citation>
    <scope>NUCLEOTIDE SEQUENCE [LARGE SCALE GENOMIC DNA]</scope>
    <source>
        <strain evidence="2 3">DSM 24233</strain>
    </source>
</reference>
<evidence type="ECO:0000313" key="3">
    <source>
        <dbReference type="Proteomes" id="UP000580856"/>
    </source>
</evidence>
<protein>
    <submittedName>
        <fullName evidence="2">Uncharacterized protein</fullName>
    </submittedName>
</protein>
<sequence length="237" mass="26936">MSEEQVRQENGECGKSHSEVLDLFGEYMRLQERNRKLKRVSVLLSLALFVIYAFMIGNLFTRFDTNAFVEQVGEELLDLRPQGEAMVREVISTNRDEVLRRVDAAVQKNLPLVTEALDREVKQLADEASVMLYERVKGFVRNQLSVHGKAFFGQYPELEDAGYRTAVEDQIMDVMDRAVASVVDREFTGIEESIRGIEDVLNMPTVRAEVDAIRADPEHSARFTQAFLSLIAGPYAR</sequence>